<dbReference type="EMBL" id="LT607412">
    <property type="protein sequence ID" value="SCE84778.1"/>
    <property type="molecule type" value="Genomic_DNA"/>
</dbReference>
<dbReference type="AlphaFoldDB" id="A0A1C4VLF3"/>
<organism evidence="1 2">
    <name type="scientific">Micromonospora coriariae</name>
    <dbReference type="NCBI Taxonomy" id="285665"/>
    <lineage>
        <taxon>Bacteria</taxon>
        <taxon>Bacillati</taxon>
        <taxon>Actinomycetota</taxon>
        <taxon>Actinomycetes</taxon>
        <taxon>Micromonosporales</taxon>
        <taxon>Micromonosporaceae</taxon>
        <taxon>Micromonospora</taxon>
    </lineage>
</organism>
<dbReference type="Proteomes" id="UP000198243">
    <property type="component" value="Chromosome I"/>
</dbReference>
<accession>A0A1C4VLF3</accession>
<name>A0A1C4VLF3_9ACTN</name>
<sequence>MIRGTLIAESLRPSTDLRVAGLNIVRVRRQDVSDSASDTQPKVWTLLDFEAANAAADEIGRALAGSLATDGGWYADFTIGDDRVVVFPNQVFRYRRGDRAGRAEAVEHGKSVGVPEHQLDWGD</sequence>
<evidence type="ECO:0000313" key="1">
    <source>
        <dbReference type="EMBL" id="SCE84778.1"/>
    </source>
</evidence>
<dbReference type="RefSeq" id="WP_089018177.1">
    <property type="nucleotide sequence ID" value="NZ_LT607412.1"/>
</dbReference>
<evidence type="ECO:0000313" key="2">
    <source>
        <dbReference type="Proteomes" id="UP000198243"/>
    </source>
</evidence>
<dbReference type="OrthoDB" id="4559210at2"/>
<proteinExistence type="predicted"/>
<gene>
    <name evidence="1" type="ORF">GA0070607_2309</name>
</gene>
<reference evidence="2" key="1">
    <citation type="submission" date="2016-06" db="EMBL/GenBank/DDBJ databases">
        <authorList>
            <person name="Varghese N."/>
            <person name="Submissions Spin"/>
        </authorList>
    </citation>
    <scope>NUCLEOTIDE SEQUENCE [LARGE SCALE GENOMIC DNA]</scope>
    <source>
        <strain evidence="2">DSM 44875</strain>
    </source>
</reference>
<protein>
    <submittedName>
        <fullName evidence="1">Uncharacterized protein</fullName>
    </submittedName>
</protein>
<keyword evidence="2" id="KW-1185">Reference proteome</keyword>